<comment type="caution">
    <text evidence="1">The sequence shown here is derived from an EMBL/GenBank/DDBJ whole genome shotgun (WGS) entry which is preliminary data.</text>
</comment>
<protein>
    <submittedName>
        <fullName evidence="1">Uncharacterized protein</fullName>
    </submittedName>
</protein>
<sequence>MKLYQYDSIEISKQYLLTTGYYLLWRNENFEMDNRVVALFDVSHFNVPNIKSLILHLDFGVIIEERSTKQLMNELYKSNGLGFTVTKVLAGLLGVKSCIPFVHAYQAYMPISGGSRKNTDWISPNLLSESQVSDGVLHLVSIEGRKVSLEFVKGDLKKRLHDVALLSKASFLFLEMLANWGNCGLQPPSDLGLLEEFENCQCVDHEQMELKVKNLREMIVAFKKVILFNLGIEQFQRLELIKLYSQNLSRLKKLY</sequence>
<dbReference type="Proteomes" id="UP001596288">
    <property type="component" value="Unassembled WGS sequence"/>
</dbReference>
<keyword evidence="2" id="KW-1185">Reference proteome</keyword>
<dbReference type="EMBL" id="JBHSSF010000012">
    <property type="protein sequence ID" value="MFC6176241.1"/>
    <property type="molecule type" value="Genomic_DNA"/>
</dbReference>
<accession>A0ABW1RMW0</accession>
<reference evidence="2" key="1">
    <citation type="journal article" date="2019" name="Int. J. Syst. Evol. Microbiol.">
        <title>The Global Catalogue of Microorganisms (GCM) 10K type strain sequencing project: providing services to taxonomists for standard genome sequencing and annotation.</title>
        <authorList>
            <consortium name="The Broad Institute Genomics Platform"/>
            <consortium name="The Broad Institute Genome Sequencing Center for Infectious Disease"/>
            <person name="Wu L."/>
            <person name="Ma J."/>
        </authorList>
    </citation>
    <scope>NUCLEOTIDE SEQUENCE [LARGE SCALE GENOMIC DNA]</scope>
    <source>
        <strain evidence="2">CCM 8927</strain>
    </source>
</reference>
<evidence type="ECO:0000313" key="1">
    <source>
        <dbReference type="EMBL" id="MFC6176241.1"/>
    </source>
</evidence>
<name>A0ABW1RMW0_9LACO</name>
<gene>
    <name evidence="1" type="ORF">ACFQAV_05285</name>
</gene>
<organism evidence="1 2">
    <name type="scientific">Companilactobacillus huachuanensis</name>
    <dbReference type="NCBI Taxonomy" id="2559914"/>
    <lineage>
        <taxon>Bacteria</taxon>
        <taxon>Bacillati</taxon>
        <taxon>Bacillota</taxon>
        <taxon>Bacilli</taxon>
        <taxon>Lactobacillales</taxon>
        <taxon>Lactobacillaceae</taxon>
        <taxon>Companilactobacillus</taxon>
    </lineage>
</organism>
<evidence type="ECO:0000313" key="2">
    <source>
        <dbReference type="Proteomes" id="UP001596288"/>
    </source>
</evidence>
<dbReference type="RefSeq" id="WP_137611404.1">
    <property type="nucleotide sequence ID" value="NZ_BJDF01000009.1"/>
</dbReference>
<proteinExistence type="predicted"/>